<evidence type="ECO:0000313" key="7">
    <source>
        <dbReference type="Proteomes" id="UP000287502"/>
    </source>
</evidence>
<dbReference type="GO" id="GO:0046872">
    <property type="term" value="F:metal ion binding"/>
    <property type="evidence" value="ECO:0007669"/>
    <property type="project" value="UniProtKB-KW"/>
</dbReference>
<accession>A0A410K234</accession>
<dbReference type="InterPro" id="IPR017900">
    <property type="entry name" value="4Fe4S_Fe_S_CS"/>
</dbReference>
<sequence>MSITTSICIGCSVCINECNYNVLSLSEEKAEVVDRGACNACGKCEDACPTGAINVYTVIDLEDY</sequence>
<dbReference type="GO" id="GO:0051539">
    <property type="term" value="F:4 iron, 4 sulfur cluster binding"/>
    <property type="evidence" value="ECO:0007669"/>
    <property type="project" value="UniProtKB-KW"/>
</dbReference>
<protein>
    <submittedName>
        <fullName evidence="6">4Fe-4S dicluster domain-containing protein</fullName>
    </submittedName>
</protein>
<reference evidence="6 7" key="1">
    <citation type="submission" date="2019-01" db="EMBL/GenBank/DDBJ databases">
        <title>Geovibrio thiophilus DSM 11263, complete genome.</title>
        <authorList>
            <person name="Spring S."/>
            <person name="Bunk B."/>
            <person name="Sproer C."/>
        </authorList>
    </citation>
    <scope>NUCLEOTIDE SEQUENCE [LARGE SCALE GENOMIC DNA]</scope>
    <source>
        <strain evidence="6 7">DSM 11263</strain>
    </source>
</reference>
<keyword evidence="4" id="KW-0411">Iron-sulfur</keyword>
<evidence type="ECO:0000259" key="5">
    <source>
        <dbReference type="PROSITE" id="PS51379"/>
    </source>
</evidence>
<dbReference type="Pfam" id="PF12838">
    <property type="entry name" value="Fer4_7"/>
    <property type="match status" value="1"/>
</dbReference>
<keyword evidence="7" id="KW-1185">Reference proteome</keyword>
<evidence type="ECO:0000256" key="1">
    <source>
        <dbReference type="ARBA" id="ARBA00022485"/>
    </source>
</evidence>
<name>A0A410K234_9BACT</name>
<evidence type="ECO:0000256" key="3">
    <source>
        <dbReference type="ARBA" id="ARBA00023004"/>
    </source>
</evidence>
<dbReference type="Proteomes" id="UP000287502">
    <property type="component" value="Chromosome"/>
</dbReference>
<dbReference type="EMBL" id="CP035108">
    <property type="protein sequence ID" value="QAR34490.1"/>
    <property type="molecule type" value="Genomic_DNA"/>
</dbReference>
<feature type="domain" description="4Fe-4S ferredoxin-type" evidence="5">
    <location>
        <begin position="29"/>
        <end position="58"/>
    </location>
</feature>
<dbReference type="InterPro" id="IPR050157">
    <property type="entry name" value="PSI_iron-sulfur_center"/>
</dbReference>
<dbReference type="OrthoDB" id="9770306at2"/>
<dbReference type="PANTHER" id="PTHR24960:SF79">
    <property type="entry name" value="PHOTOSYSTEM I IRON-SULFUR CENTER"/>
    <property type="match status" value="1"/>
</dbReference>
<dbReference type="PANTHER" id="PTHR24960">
    <property type="entry name" value="PHOTOSYSTEM I IRON-SULFUR CENTER-RELATED"/>
    <property type="match status" value="1"/>
</dbReference>
<dbReference type="InterPro" id="IPR017896">
    <property type="entry name" value="4Fe4S_Fe-S-bd"/>
</dbReference>
<dbReference type="PROSITE" id="PS00198">
    <property type="entry name" value="4FE4S_FER_1"/>
    <property type="match status" value="1"/>
</dbReference>
<proteinExistence type="predicted"/>
<keyword evidence="3" id="KW-0408">Iron</keyword>
<dbReference type="KEGG" id="gtl:EP073_07605"/>
<dbReference type="AlphaFoldDB" id="A0A410K234"/>
<evidence type="ECO:0000256" key="2">
    <source>
        <dbReference type="ARBA" id="ARBA00022723"/>
    </source>
</evidence>
<feature type="domain" description="4Fe-4S ferredoxin-type" evidence="5">
    <location>
        <begin position="1"/>
        <end position="28"/>
    </location>
</feature>
<keyword evidence="2" id="KW-0479">Metal-binding</keyword>
<organism evidence="6 7">
    <name type="scientific">Geovibrio thiophilus</name>
    <dbReference type="NCBI Taxonomy" id="139438"/>
    <lineage>
        <taxon>Bacteria</taxon>
        <taxon>Pseudomonadati</taxon>
        <taxon>Deferribacterota</taxon>
        <taxon>Deferribacteres</taxon>
        <taxon>Deferribacterales</taxon>
        <taxon>Geovibrionaceae</taxon>
        <taxon>Geovibrio</taxon>
    </lineage>
</organism>
<dbReference type="PROSITE" id="PS51379">
    <property type="entry name" value="4FE4S_FER_2"/>
    <property type="match status" value="2"/>
</dbReference>
<keyword evidence="1" id="KW-0004">4Fe-4S</keyword>
<evidence type="ECO:0000256" key="4">
    <source>
        <dbReference type="ARBA" id="ARBA00023014"/>
    </source>
</evidence>
<dbReference type="Gene3D" id="3.30.70.20">
    <property type="match status" value="1"/>
</dbReference>
<gene>
    <name evidence="6" type="ORF">EP073_07605</name>
</gene>
<dbReference type="SUPFAM" id="SSF54862">
    <property type="entry name" value="4Fe-4S ferredoxins"/>
    <property type="match status" value="1"/>
</dbReference>
<evidence type="ECO:0000313" key="6">
    <source>
        <dbReference type="EMBL" id="QAR34490.1"/>
    </source>
</evidence>